<dbReference type="Proteomes" id="UP000251960">
    <property type="component" value="Chromosome 3"/>
</dbReference>
<evidence type="ECO:0000256" key="2">
    <source>
        <dbReference type="ARBA" id="ARBA00022801"/>
    </source>
</evidence>
<comment type="similarity">
    <text evidence="1">Belongs to the patatin family.</text>
</comment>
<dbReference type="Gene3D" id="3.40.1090.10">
    <property type="entry name" value="Cytosolic phospholipase A2 catalytic domain"/>
    <property type="match status" value="1"/>
</dbReference>
<gene>
    <name evidence="4" type="primary">PLP3_2</name>
    <name evidence="4" type="ORF">Zm00014a_022511</name>
</gene>
<dbReference type="PANTHER" id="PTHR32241">
    <property type="entry name" value="PATATIN-LIKE PROTEIN 6"/>
    <property type="match status" value="1"/>
</dbReference>
<dbReference type="PANTHER" id="PTHR32241:SF4">
    <property type="entry name" value="OS12G0611300 PROTEIN"/>
    <property type="match status" value="1"/>
</dbReference>
<dbReference type="GO" id="GO:0016042">
    <property type="term" value="P:lipid catabolic process"/>
    <property type="evidence" value="ECO:0007669"/>
    <property type="project" value="UniProtKB-KW"/>
</dbReference>
<reference evidence="4" key="1">
    <citation type="journal article" date="2018" name="Nat. Genet.">
        <title>Extensive intraspecific gene order and gene structural variations between Mo17 and other maize genomes.</title>
        <authorList>
            <person name="Sun S."/>
            <person name="Zhou Y."/>
            <person name="Chen J."/>
            <person name="Shi J."/>
            <person name="Zhao H."/>
            <person name="Zhao H."/>
            <person name="Song W."/>
            <person name="Zhang M."/>
            <person name="Cui Y."/>
            <person name="Dong X."/>
            <person name="Liu H."/>
            <person name="Ma X."/>
            <person name="Jiao Y."/>
            <person name="Wang B."/>
            <person name="Wei X."/>
            <person name="Stein J.C."/>
            <person name="Glaubitz J.C."/>
            <person name="Lu F."/>
            <person name="Yu G."/>
            <person name="Liang C."/>
            <person name="Fengler K."/>
            <person name="Li B."/>
            <person name="Rafalski A."/>
            <person name="Schnable P.S."/>
            <person name="Ware D.H."/>
            <person name="Buckler E.S."/>
            <person name="Lai J."/>
        </authorList>
    </citation>
    <scope>NUCLEOTIDE SEQUENCE [LARGE SCALE GENOMIC DNA]</scope>
    <source>
        <tissue evidence="4">Seedling</tissue>
    </source>
</reference>
<evidence type="ECO:0000256" key="3">
    <source>
        <dbReference type="ARBA" id="ARBA00022963"/>
    </source>
</evidence>
<dbReference type="AlphaFoldDB" id="A0A3L6FPQ2"/>
<dbReference type="EMBL" id="NCVQ01000004">
    <property type="protein sequence ID" value="PWZ34321.1"/>
    <property type="molecule type" value="Genomic_DNA"/>
</dbReference>
<name>A0A3L6FPQ2_MAIZE</name>
<keyword evidence="3" id="KW-0442">Lipid degradation</keyword>
<evidence type="ECO:0000256" key="1">
    <source>
        <dbReference type="ARBA" id="ARBA00010240"/>
    </source>
</evidence>
<accession>A0A3L6FPQ2</accession>
<protein>
    <submittedName>
        <fullName evidence="4">Patatin-like protein 3</fullName>
    </submittedName>
</protein>
<proteinExistence type="inferred from homology"/>
<organism evidence="4">
    <name type="scientific">Zea mays</name>
    <name type="common">Maize</name>
    <dbReference type="NCBI Taxonomy" id="4577"/>
    <lineage>
        <taxon>Eukaryota</taxon>
        <taxon>Viridiplantae</taxon>
        <taxon>Streptophyta</taxon>
        <taxon>Embryophyta</taxon>
        <taxon>Tracheophyta</taxon>
        <taxon>Spermatophyta</taxon>
        <taxon>Magnoliopsida</taxon>
        <taxon>Liliopsida</taxon>
        <taxon>Poales</taxon>
        <taxon>Poaceae</taxon>
        <taxon>PACMAD clade</taxon>
        <taxon>Panicoideae</taxon>
        <taxon>Andropogonodae</taxon>
        <taxon>Andropogoneae</taxon>
        <taxon>Tripsacinae</taxon>
        <taxon>Zea</taxon>
    </lineage>
</organism>
<dbReference type="GO" id="GO:0016787">
    <property type="term" value="F:hydrolase activity"/>
    <property type="evidence" value="ECO:0007669"/>
    <property type="project" value="UniProtKB-KW"/>
</dbReference>
<dbReference type="SUPFAM" id="SSF52151">
    <property type="entry name" value="FabD/lysophospholipase-like"/>
    <property type="match status" value="1"/>
</dbReference>
<comment type="caution">
    <text evidence="4">The sequence shown here is derived from an EMBL/GenBank/DDBJ whole genome shotgun (WGS) entry which is preliminary data.</text>
</comment>
<dbReference type="InterPro" id="IPR016035">
    <property type="entry name" value="Acyl_Trfase/lysoPLipase"/>
</dbReference>
<keyword evidence="2" id="KW-0378">Hydrolase</keyword>
<evidence type="ECO:0000313" key="4">
    <source>
        <dbReference type="EMBL" id="PWZ34321.1"/>
    </source>
</evidence>
<keyword evidence="3" id="KW-0443">Lipid metabolism</keyword>
<sequence>MVISCHTIASSPANGSGRCASSRERARGLLGRRLHWSSTNYSTEVSSIAGIPRRGQTGQRIKPRDALLASAALARLEERPSPLRRVFGDATLKDTVAPLLVPSYDLATVAPFLFSRADAVESDSFDFRLRDVCAATRGCNYVRIEASCSGRKALRSLDAKNAAAAANGMLAQRNMEAELF</sequence>